<dbReference type="GO" id="GO:0046872">
    <property type="term" value="F:metal ion binding"/>
    <property type="evidence" value="ECO:0007669"/>
    <property type="project" value="InterPro"/>
</dbReference>
<dbReference type="GO" id="GO:0009166">
    <property type="term" value="P:nucleotide catabolic process"/>
    <property type="evidence" value="ECO:0007669"/>
    <property type="project" value="InterPro"/>
</dbReference>
<dbReference type="EMBL" id="CP060724">
    <property type="protein sequence ID" value="QNN74807.1"/>
    <property type="molecule type" value="Genomic_DNA"/>
</dbReference>
<dbReference type="Pfam" id="PF02872">
    <property type="entry name" value="5_nucleotid_C"/>
    <property type="match status" value="1"/>
</dbReference>
<evidence type="ECO:0000259" key="3">
    <source>
        <dbReference type="Pfam" id="PF00149"/>
    </source>
</evidence>
<gene>
    <name evidence="5" type="ORF">H9L19_05210</name>
</gene>
<dbReference type="CDD" id="cd00845">
    <property type="entry name" value="MPP_UshA_N_like"/>
    <property type="match status" value="1"/>
</dbReference>
<dbReference type="InterPro" id="IPR006146">
    <property type="entry name" value="5'-Nucleotdase_CS"/>
</dbReference>
<reference evidence="5 6" key="1">
    <citation type="submission" date="2020-08" db="EMBL/GenBank/DDBJ databases">
        <title>Genome sequence of Weissella diestrammenae KACC 16890T.</title>
        <authorList>
            <person name="Hyun D.-W."/>
            <person name="Bae J.-W."/>
        </authorList>
    </citation>
    <scope>NUCLEOTIDE SEQUENCE [LARGE SCALE GENOMIC DNA]</scope>
    <source>
        <strain evidence="5 6">KACC 16890</strain>
    </source>
</reference>
<feature type="domain" description="Calcineurin-like phosphoesterase" evidence="3">
    <location>
        <begin position="6"/>
        <end position="206"/>
    </location>
</feature>
<dbReference type="Proteomes" id="UP000515800">
    <property type="component" value="Chromosome"/>
</dbReference>
<dbReference type="PRINTS" id="PR01607">
    <property type="entry name" value="APYRASEFAMLY"/>
</dbReference>
<name>A0A7G9T3Y2_9LACO</name>
<protein>
    <submittedName>
        <fullName evidence="5">Bifunctional metallophosphatase/5'-nucleotidase</fullName>
    </submittedName>
</protein>
<comment type="similarity">
    <text evidence="2">Belongs to the 5'-nucleotidase family.</text>
</comment>
<dbReference type="PANTHER" id="PTHR11575">
    <property type="entry name" value="5'-NUCLEOTIDASE-RELATED"/>
    <property type="match status" value="1"/>
</dbReference>
<dbReference type="Gene3D" id="3.90.780.10">
    <property type="entry name" value="5'-Nucleotidase, C-terminal domain"/>
    <property type="match status" value="1"/>
</dbReference>
<dbReference type="GO" id="GO:0000166">
    <property type="term" value="F:nucleotide binding"/>
    <property type="evidence" value="ECO:0007669"/>
    <property type="project" value="UniProtKB-KW"/>
</dbReference>
<evidence type="ECO:0000259" key="4">
    <source>
        <dbReference type="Pfam" id="PF02872"/>
    </source>
</evidence>
<evidence type="ECO:0000256" key="2">
    <source>
        <dbReference type="RuleBase" id="RU362119"/>
    </source>
</evidence>
<evidence type="ECO:0000256" key="1">
    <source>
        <dbReference type="ARBA" id="ARBA00022729"/>
    </source>
</evidence>
<feature type="domain" description="5'-Nucleotidase C-terminal" evidence="4">
    <location>
        <begin position="280"/>
        <end position="415"/>
    </location>
</feature>
<sequence>MRERITILHTNDLHSHLERWPKIRRYLTSQQANLRRDNVSVLTFDIGDAIDRYHPLTEATMGQANVALMNEVHYDAVTIGNNEGLGIPHDALNQLYEQANFPVIVSNIIDARTHQRPRWALPYKIITTAAGTRIGIIGLTAPYQLTYPLLDWQPVEIQTALQNVLRDLEGQTDFNILLSHLGILVDRRIAETCSAIQVILGAHTHHHLPHGERHGNAILAAAGRYGEHIGKVELVVENGQLMQLQAHTINTDELPAQKNDQTESRSYEVSGDEQLDKIVVGTSAVNYQRELDAPNRLIDLGLKALEAQTHTDIAMLSTGLFLTDLPAGRITAKTIHTMLPHAIHAMRTVLSGADLRRLMLEVKKSRRFLLGEKVKGMGFRGNHWGEIVFDGMTMDADQQVYVHNVPIEMQKQYAIGSLDHYLLLPYFPTLEIAGQNVLSYDTVFREDFATYLKKQLR</sequence>
<dbReference type="RefSeq" id="WP_187528642.1">
    <property type="nucleotide sequence ID" value="NZ_CP060724.1"/>
</dbReference>
<dbReference type="Pfam" id="PF00149">
    <property type="entry name" value="Metallophos"/>
    <property type="match status" value="1"/>
</dbReference>
<dbReference type="GO" id="GO:0030288">
    <property type="term" value="C:outer membrane-bounded periplasmic space"/>
    <property type="evidence" value="ECO:0007669"/>
    <property type="project" value="TreeGrafter"/>
</dbReference>
<keyword evidence="6" id="KW-1185">Reference proteome</keyword>
<dbReference type="InterPro" id="IPR011240">
    <property type="entry name" value="Pesterase_YunD"/>
</dbReference>
<dbReference type="InterPro" id="IPR008334">
    <property type="entry name" value="5'-Nucleotdase_C"/>
</dbReference>
<organism evidence="5 6">
    <name type="scientific">Weissella diestrammenae</name>
    <dbReference type="NCBI Taxonomy" id="1162633"/>
    <lineage>
        <taxon>Bacteria</taxon>
        <taxon>Bacillati</taxon>
        <taxon>Bacillota</taxon>
        <taxon>Bacilli</taxon>
        <taxon>Lactobacillales</taxon>
        <taxon>Lactobacillaceae</taxon>
        <taxon>Weissella</taxon>
    </lineage>
</organism>
<dbReference type="PIRSF" id="PIRSF036361">
    <property type="entry name" value="YunD"/>
    <property type="match status" value="1"/>
</dbReference>
<dbReference type="InterPro" id="IPR006179">
    <property type="entry name" value="5_nucleotidase/apyrase"/>
</dbReference>
<dbReference type="InterPro" id="IPR004843">
    <property type="entry name" value="Calcineurin-like_PHP"/>
</dbReference>
<dbReference type="GO" id="GO:0008253">
    <property type="term" value="F:5'-nucleotidase activity"/>
    <property type="evidence" value="ECO:0007669"/>
    <property type="project" value="TreeGrafter"/>
</dbReference>
<dbReference type="AlphaFoldDB" id="A0A7G9T3Y2"/>
<evidence type="ECO:0000313" key="6">
    <source>
        <dbReference type="Proteomes" id="UP000515800"/>
    </source>
</evidence>
<dbReference type="GO" id="GO:0008768">
    <property type="term" value="F:UDP-sugar diphosphatase activity"/>
    <property type="evidence" value="ECO:0007669"/>
    <property type="project" value="TreeGrafter"/>
</dbReference>
<dbReference type="InterPro" id="IPR029052">
    <property type="entry name" value="Metallo-depent_PP-like"/>
</dbReference>
<keyword evidence="2" id="KW-0378">Hydrolase</keyword>
<keyword evidence="2" id="KW-0547">Nucleotide-binding</keyword>
<dbReference type="SUPFAM" id="SSF55816">
    <property type="entry name" value="5'-nucleotidase (syn. UDP-sugar hydrolase), C-terminal domain"/>
    <property type="match status" value="1"/>
</dbReference>
<keyword evidence="1" id="KW-0732">Signal</keyword>
<dbReference type="Gene3D" id="3.60.21.10">
    <property type="match status" value="1"/>
</dbReference>
<dbReference type="PROSITE" id="PS00785">
    <property type="entry name" value="5_NUCLEOTIDASE_1"/>
    <property type="match status" value="1"/>
</dbReference>
<dbReference type="InterPro" id="IPR036907">
    <property type="entry name" value="5'-Nucleotdase_C_sf"/>
</dbReference>
<proteinExistence type="inferred from homology"/>
<accession>A0A7G9T3Y2</accession>
<dbReference type="PANTHER" id="PTHR11575:SF23">
    <property type="entry name" value="5-NUCLEOTIDASE FAMILY PROTEIN"/>
    <property type="match status" value="1"/>
</dbReference>
<evidence type="ECO:0000313" key="5">
    <source>
        <dbReference type="EMBL" id="QNN74807.1"/>
    </source>
</evidence>
<dbReference type="SUPFAM" id="SSF56300">
    <property type="entry name" value="Metallo-dependent phosphatases"/>
    <property type="match status" value="1"/>
</dbReference>
<dbReference type="KEGG" id="wdi:H9L19_05210"/>